<evidence type="ECO:0000313" key="1">
    <source>
        <dbReference type="EMBL" id="EJT45526.1"/>
    </source>
</evidence>
<dbReference type="Proteomes" id="UP000002748">
    <property type="component" value="Unassembled WGS sequence"/>
</dbReference>
<dbReference type="KEGG" id="tasa:A1Q1_05972"/>
<name>J5SGN0_TRIAS</name>
<reference evidence="1 2" key="1">
    <citation type="journal article" date="2012" name="Eukaryot. Cell">
        <title>Draft genome sequence of CBS 2479, the standard type strain of Trichosporon asahii.</title>
        <authorList>
            <person name="Yang R.Y."/>
            <person name="Li H.T."/>
            <person name="Zhu H."/>
            <person name="Zhou G.P."/>
            <person name="Wang M."/>
            <person name="Wang L."/>
        </authorList>
    </citation>
    <scope>NUCLEOTIDE SEQUENCE [LARGE SCALE GENOMIC DNA]</scope>
    <source>
        <strain evidence="2">ATCC 90039 / CBS 2479 / JCM 2466 / KCTC 7840 / NCYC 2677 / UAMH 7654</strain>
    </source>
</reference>
<gene>
    <name evidence="1" type="ORF">A1Q1_05972</name>
</gene>
<sequence length="823" mass="94311">MVEESPHLRAQRLAHQVWQLPHFRLSVFERLVTLRKRKSKFAGDDASLKQYLTLDKASFREVAMLLYPCIDLDSFPWDCPSQERKRLYAAGVKTLRATGCLPLCGKWEFGDLLDYFPNVQQIYFNASGVRWSREIRKTDGGAMARFNQFTINQTLKAQDGVIAPPQPFHAPLNVEYERKKLGIPTLSITWTMYEGDDFSLFARAAGPEVKNLHLNLFPAVENLSTALNRVMDGLQDDLLPGLDNLLIWVHFSFTILPELQDDGPTEFPEWLSNTMPANLDHIQLFLVCDNEENDDDWSDYEPPTVDDIRDDVLKALPISWLRNVRIKFGESFPLRVEVLRDFGDGLEDWDEPFDEALDHALFAPVTVNRSTQTVGQCTCVCTARFSNMPIDVHQPRAQQLAHRVWKLPHVRLSVFEFLATLLEDKRPYRHRKTNSGLLQFLTLDKDSFPEVAILLYTSIDLDAFPWNCPSEDRKQLYAAGVRFVDATGCLPLCVQWDFPGMLDYFHRVKRIRFNSTDVCWSRHADNSNNFQVALMPKVQDGAVISTHIFHPLPNLEYNTLYNFRPSRQPVKLRPYKRKRHGEIELPDIFLLPFEELDADRAFSKQGHWYTILGQRKKLGIPTHSITWTALEGDDLSKLTRVAGPDLQELVLHLHIEREGISTVLNSIMSSVRDDWLLGLENLIVYVHFDRYVAPEVADHGDTFIPDWITNEMPANLEFILLVLAVDMDGPEYTGEPFDYDSITPCQDPEPILEALPLSWIRNARIAFGDEINLCVDVLRDIGGGLDDWNEPHFKDKLEHALYGPLTLDQSTQTVGQCTCDQSG</sequence>
<dbReference type="GeneID" id="25989484"/>
<protein>
    <submittedName>
        <fullName evidence="1">Uncharacterized protein</fullName>
    </submittedName>
</protein>
<evidence type="ECO:0000313" key="2">
    <source>
        <dbReference type="Proteomes" id="UP000002748"/>
    </source>
</evidence>
<dbReference type="VEuPathDB" id="FungiDB:A1Q1_05972"/>
<organism evidence="1 2">
    <name type="scientific">Trichosporon asahii var. asahii (strain ATCC 90039 / CBS 2479 / JCM 2466 / KCTC 7840 / NBRC 103889/ NCYC 2677 / UAMH 7654)</name>
    <name type="common">Yeast</name>
    <dbReference type="NCBI Taxonomy" id="1186058"/>
    <lineage>
        <taxon>Eukaryota</taxon>
        <taxon>Fungi</taxon>
        <taxon>Dikarya</taxon>
        <taxon>Basidiomycota</taxon>
        <taxon>Agaricomycotina</taxon>
        <taxon>Tremellomycetes</taxon>
        <taxon>Trichosporonales</taxon>
        <taxon>Trichosporonaceae</taxon>
        <taxon>Trichosporon</taxon>
    </lineage>
</organism>
<proteinExistence type="predicted"/>
<dbReference type="RefSeq" id="XP_014176656.1">
    <property type="nucleotide sequence ID" value="XM_014321181.1"/>
</dbReference>
<dbReference type="EMBL" id="ALBS01000324">
    <property type="protein sequence ID" value="EJT45526.1"/>
    <property type="molecule type" value="Genomic_DNA"/>
</dbReference>
<dbReference type="AlphaFoldDB" id="J5SGN0"/>
<accession>J5SGN0</accession>
<comment type="caution">
    <text evidence="1">The sequence shown here is derived from an EMBL/GenBank/DDBJ whole genome shotgun (WGS) entry which is preliminary data.</text>
</comment>
<dbReference type="HOGENOM" id="CLU_343940_0_0_1"/>